<gene>
    <name evidence="5" type="ORF">CAEBREN_18855</name>
</gene>
<dbReference type="PANTHER" id="PTHR46751:SF1">
    <property type="entry name" value="WAP FOUR-DISULFIDE CORE DOMAIN PROTEIN 6A"/>
    <property type="match status" value="1"/>
</dbReference>
<dbReference type="Gene3D" id="4.10.75.10">
    <property type="entry name" value="Elafin-like"/>
    <property type="match status" value="1"/>
</dbReference>
<dbReference type="Gene3D" id="4.10.410.10">
    <property type="entry name" value="Pancreatic trypsin inhibitor Kunitz domain"/>
    <property type="match status" value="1"/>
</dbReference>
<feature type="domain" description="BPTI/Kunitz inhibitor" evidence="3">
    <location>
        <begin position="165"/>
        <end position="215"/>
    </location>
</feature>
<feature type="domain" description="WAP" evidence="4">
    <location>
        <begin position="100"/>
        <end position="154"/>
    </location>
</feature>
<dbReference type="CDD" id="cd00109">
    <property type="entry name" value="Kunitz-type"/>
    <property type="match status" value="1"/>
</dbReference>
<dbReference type="EMBL" id="GL379787">
    <property type="protein sequence ID" value="EGT31108.1"/>
    <property type="molecule type" value="Genomic_DNA"/>
</dbReference>
<dbReference type="eggNOG" id="KOG4295">
    <property type="taxonomic scope" value="Eukaryota"/>
</dbReference>
<dbReference type="InterPro" id="IPR008197">
    <property type="entry name" value="WAP_dom"/>
</dbReference>
<dbReference type="Pfam" id="PF00095">
    <property type="entry name" value="WAP"/>
    <property type="match status" value="1"/>
</dbReference>
<dbReference type="Pfam" id="PF00014">
    <property type="entry name" value="Kunitz_BPTI"/>
    <property type="match status" value="1"/>
</dbReference>
<dbReference type="InterPro" id="IPR036645">
    <property type="entry name" value="Elafin-like_sf"/>
</dbReference>
<evidence type="ECO:0008006" key="7">
    <source>
        <dbReference type="Google" id="ProtNLM"/>
    </source>
</evidence>
<reference evidence="6" key="1">
    <citation type="submission" date="2011-07" db="EMBL/GenBank/DDBJ databases">
        <authorList>
            <consortium name="Caenorhabditis brenneri Sequencing and Analysis Consortium"/>
            <person name="Wilson R.K."/>
        </authorList>
    </citation>
    <scope>NUCLEOTIDE SEQUENCE [LARGE SCALE GENOMIC DNA]</scope>
    <source>
        <strain evidence="6">PB2801</strain>
    </source>
</reference>
<dbReference type="SMART" id="SM00131">
    <property type="entry name" value="KU"/>
    <property type="match status" value="1"/>
</dbReference>
<dbReference type="FunFam" id="4.10.75.10:FF:000006">
    <property type="entry name" value="Protein CBG06419"/>
    <property type="match status" value="1"/>
</dbReference>
<dbReference type="FunFam" id="4.10.410.10:FF:000047">
    <property type="entry name" value="Protein CBG06419"/>
    <property type="match status" value="1"/>
</dbReference>
<dbReference type="OrthoDB" id="4473401at2759"/>
<proteinExistence type="inferred from homology"/>
<dbReference type="PROSITE" id="PS00280">
    <property type="entry name" value="BPTI_KUNITZ_1"/>
    <property type="match status" value="1"/>
</dbReference>
<dbReference type="InParanoid" id="G0M9A7"/>
<evidence type="ECO:0000256" key="1">
    <source>
        <dbReference type="ARBA" id="ARBA00023157"/>
    </source>
</evidence>
<dbReference type="SUPFAM" id="SSF57362">
    <property type="entry name" value="BPTI-like"/>
    <property type="match status" value="1"/>
</dbReference>
<dbReference type="FunCoup" id="G0M9A7">
    <property type="interactions" value="394"/>
</dbReference>
<dbReference type="GO" id="GO:0004867">
    <property type="term" value="F:serine-type endopeptidase inhibitor activity"/>
    <property type="evidence" value="ECO:0007669"/>
    <property type="project" value="InterPro"/>
</dbReference>
<dbReference type="InterPro" id="IPR002223">
    <property type="entry name" value="Kunitz_BPTI"/>
</dbReference>
<dbReference type="STRING" id="135651.G0M9A7"/>
<dbReference type="InterPro" id="IPR051388">
    <property type="entry name" value="Serpin_venom_toxin"/>
</dbReference>
<dbReference type="PRINTS" id="PR00759">
    <property type="entry name" value="BASICPTASE"/>
</dbReference>
<evidence type="ECO:0000313" key="5">
    <source>
        <dbReference type="EMBL" id="EGT31108.1"/>
    </source>
</evidence>
<dbReference type="PANTHER" id="PTHR46751">
    <property type="entry name" value="EPPIN"/>
    <property type="match status" value="1"/>
</dbReference>
<evidence type="ECO:0000256" key="2">
    <source>
        <dbReference type="ARBA" id="ARBA00038506"/>
    </source>
</evidence>
<dbReference type="PROSITE" id="PS50279">
    <property type="entry name" value="BPTI_KUNITZ_2"/>
    <property type="match status" value="1"/>
</dbReference>
<evidence type="ECO:0000313" key="6">
    <source>
        <dbReference type="Proteomes" id="UP000008068"/>
    </source>
</evidence>
<evidence type="ECO:0000259" key="3">
    <source>
        <dbReference type="PROSITE" id="PS50279"/>
    </source>
</evidence>
<organism evidence="6">
    <name type="scientific">Caenorhabditis brenneri</name>
    <name type="common">Nematode worm</name>
    <dbReference type="NCBI Taxonomy" id="135651"/>
    <lineage>
        <taxon>Eukaryota</taxon>
        <taxon>Metazoa</taxon>
        <taxon>Ecdysozoa</taxon>
        <taxon>Nematoda</taxon>
        <taxon>Chromadorea</taxon>
        <taxon>Rhabditida</taxon>
        <taxon>Rhabditina</taxon>
        <taxon>Rhabditomorpha</taxon>
        <taxon>Rhabditoidea</taxon>
        <taxon>Rhabditidae</taxon>
        <taxon>Peloderinae</taxon>
        <taxon>Caenorhabditis</taxon>
    </lineage>
</organism>
<dbReference type="InterPro" id="IPR020901">
    <property type="entry name" value="Prtase_inh_Kunz-CS"/>
</dbReference>
<name>G0M9A7_CAEBE</name>
<sequence>MIRTIIFTSLTFVSVFGVIDICEYYRHIGKLHEHPECARQFSTPAPTTAAPRIGFCSSSAALIQCTADAQTCPLSGQVCIQSDGNKCCQIVTAGIPASEINSKSGSCPRPLGISVFQDTTIGCWMDSNCPGIQKCCVEPNPVTNSATRICRDPVGIASKKSTSICSLPLAVGSCTAPAVRFYYDASSGRCNQFMFSGCGGNANNFQSLASCQATCGQSGVTGTPACPNDANAGLNCLFAHADACNSDSDCLGRENTTYYGGGATASNHLQQEGETVQSAVGEERERIQGHMEIREEDSSMLSGLINIAEEQARCPGDPSDQVKQIAASKAQPSCCMTSCGYKICYQY</sequence>
<dbReference type="AlphaFoldDB" id="G0M9A7"/>
<dbReference type="GO" id="GO:0005576">
    <property type="term" value="C:extracellular region"/>
    <property type="evidence" value="ECO:0007669"/>
    <property type="project" value="InterPro"/>
</dbReference>
<dbReference type="SMART" id="SM00217">
    <property type="entry name" value="WAP"/>
    <property type="match status" value="1"/>
</dbReference>
<evidence type="ECO:0000259" key="4">
    <source>
        <dbReference type="PROSITE" id="PS51390"/>
    </source>
</evidence>
<comment type="similarity">
    <text evidence="2">Belongs to the venom Kunitz-type family. 03 (sub-Kunitz) subfamily.</text>
</comment>
<accession>G0M9A7</accession>
<dbReference type="InterPro" id="IPR036880">
    <property type="entry name" value="Kunitz_BPTI_sf"/>
</dbReference>
<dbReference type="SUPFAM" id="SSF57256">
    <property type="entry name" value="Elafin-like"/>
    <property type="match status" value="1"/>
</dbReference>
<dbReference type="OMA" id="IDICEYY"/>
<keyword evidence="1" id="KW-1015">Disulfide bond</keyword>
<dbReference type="Proteomes" id="UP000008068">
    <property type="component" value="Unassembled WGS sequence"/>
</dbReference>
<keyword evidence="6" id="KW-1185">Reference proteome</keyword>
<dbReference type="HOGENOM" id="CLU_916198_0_0_1"/>
<protein>
    <recommendedName>
        <fullName evidence="7">BPTI/Kunitz inhibitor domain-containing protein</fullName>
    </recommendedName>
</protein>
<dbReference type="PROSITE" id="PS51390">
    <property type="entry name" value="WAP"/>
    <property type="match status" value="1"/>
</dbReference>